<dbReference type="InterPro" id="IPR002797">
    <property type="entry name" value="Polysacc_synth"/>
</dbReference>
<dbReference type="STRING" id="1423735.FC15_GL000785"/>
<evidence type="ECO:0000313" key="9">
    <source>
        <dbReference type="Proteomes" id="UP000051315"/>
    </source>
</evidence>
<sequence>MSFYKGAHDLANETRRRTGSNSSPLTNQNHNSQESLVRGSAWITAGSIFSRILGAVYIMLWLPMIGNAETGNLANSLFGKGYNIYSVFLLISTAGIPGAIAKQVAHYNTLNEYRVGQRLFKTGVKLMAILGVISAAVMYFAAPLYAQSAPEIPVYRSLSAAILIIPFLSIIRGYFQGFNQMAPSAVSQFVEQLARIIYLLGATFVIMEIQHGHYTEAVVQSTFAAFIGAIFGILTLGWFYWRQRHDFQTLIANSNDDIKVSTRDLIMDIVQQSIPFIILGSGIAIFQLIDQYTFNQFMRHFVIASSRQLDIFFAIFNFNANKLVMIVISFASAMSVASIPLLSAAHARDDRKDMSRQIANILQLFLIIMLPASFGVAAVAGPLYTLFYGYDLLGIHVLQVNAFTAILMGLFTVLAAILQGLYQNRAAMFYLIIGTAVKIVLQYPAIAIFKVYGPLISTALGMLVTSALMIESLYQVYHFKLEQTARRMLAILIFSLIMFVVTIGVVHLFGLFLPETRKIYAAFILFVAVIIGGGVYAFLILRTRLADRILGTKIGGLRRRLHIQ</sequence>
<feature type="transmembrane region" description="Helical" evidence="7">
    <location>
        <begin position="82"/>
        <end position="101"/>
    </location>
</feature>
<keyword evidence="4 7" id="KW-1133">Transmembrane helix</keyword>
<feature type="transmembrane region" description="Helical" evidence="7">
    <location>
        <begin position="402"/>
        <end position="422"/>
    </location>
</feature>
<feature type="transmembrane region" description="Helical" evidence="7">
    <location>
        <begin position="196"/>
        <end position="214"/>
    </location>
</feature>
<evidence type="ECO:0000256" key="3">
    <source>
        <dbReference type="ARBA" id="ARBA00022692"/>
    </source>
</evidence>
<evidence type="ECO:0000256" key="4">
    <source>
        <dbReference type="ARBA" id="ARBA00022989"/>
    </source>
</evidence>
<dbReference type="Proteomes" id="UP000051315">
    <property type="component" value="Unassembled WGS sequence"/>
</dbReference>
<feature type="region of interest" description="Disordered" evidence="6">
    <location>
        <begin position="13"/>
        <end position="32"/>
    </location>
</feature>
<evidence type="ECO:0000256" key="7">
    <source>
        <dbReference type="SAM" id="Phobius"/>
    </source>
</evidence>
<feature type="transmembrane region" description="Helical" evidence="7">
    <location>
        <begin position="519"/>
        <end position="541"/>
    </location>
</feature>
<dbReference type="CDD" id="cd13124">
    <property type="entry name" value="MATE_SpoVB_like"/>
    <property type="match status" value="1"/>
</dbReference>
<accession>A0A0R1VQP7</accession>
<dbReference type="EMBL" id="AZFX01000094">
    <property type="protein sequence ID" value="KRM08103.1"/>
    <property type="molecule type" value="Genomic_DNA"/>
</dbReference>
<comment type="subcellular location">
    <subcellularLocation>
        <location evidence="1">Cell membrane</location>
        <topology evidence="1">Multi-pass membrane protein</topology>
    </subcellularLocation>
</comment>
<feature type="transmembrane region" description="Helical" evidence="7">
    <location>
        <begin position="220"/>
        <end position="241"/>
    </location>
</feature>
<feature type="transmembrane region" description="Helical" evidence="7">
    <location>
        <begin position="323"/>
        <end position="343"/>
    </location>
</feature>
<proteinExistence type="predicted"/>
<keyword evidence="5 7" id="KW-0472">Membrane</keyword>
<dbReference type="InterPro" id="IPR050833">
    <property type="entry name" value="Poly_Biosynth_Transport"/>
</dbReference>
<dbReference type="InterPro" id="IPR024923">
    <property type="entry name" value="PG_synth_SpoVB"/>
</dbReference>
<dbReference type="PATRIC" id="fig|1423735.3.peg.816"/>
<evidence type="ECO:0000313" key="8">
    <source>
        <dbReference type="EMBL" id="KRM08103.1"/>
    </source>
</evidence>
<evidence type="ECO:0000256" key="6">
    <source>
        <dbReference type="SAM" id="MobiDB-lite"/>
    </source>
</evidence>
<feature type="transmembrane region" description="Helical" evidence="7">
    <location>
        <begin position="154"/>
        <end position="175"/>
    </location>
</feature>
<feature type="transmembrane region" description="Helical" evidence="7">
    <location>
        <begin position="269"/>
        <end position="289"/>
    </location>
</feature>
<keyword evidence="3 7" id="KW-0812">Transmembrane</keyword>
<feature type="transmembrane region" description="Helical" evidence="7">
    <location>
        <begin position="364"/>
        <end position="390"/>
    </location>
</feature>
<dbReference type="GO" id="GO:0005886">
    <property type="term" value="C:plasma membrane"/>
    <property type="evidence" value="ECO:0007669"/>
    <property type="project" value="UniProtKB-SubCell"/>
</dbReference>
<feature type="transmembrane region" description="Helical" evidence="7">
    <location>
        <begin position="41"/>
        <end position="62"/>
    </location>
</feature>
<keyword evidence="2" id="KW-1003">Cell membrane</keyword>
<feature type="compositionally biased region" description="Polar residues" evidence="6">
    <location>
        <begin position="19"/>
        <end position="32"/>
    </location>
</feature>
<reference evidence="8 9" key="1">
    <citation type="journal article" date="2015" name="Genome Announc.">
        <title>Expanding the biotechnology potential of lactobacilli through comparative genomics of 213 strains and associated genera.</title>
        <authorList>
            <person name="Sun Z."/>
            <person name="Harris H.M."/>
            <person name="McCann A."/>
            <person name="Guo C."/>
            <person name="Argimon S."/>
            <person name="Zhang W."/>
            <person name="Yang X."/>
            <person name="Jeffery I.B."/>
            <person name="Cooney J.C."/>
            <person name="Kagawa T.F."/>
            <person name="Liu W."/>
            <person name="Song Y."/>
            <person name="Salvetti E."/>
            <person name="Wrobel A."/>
            <person name="Rasinkangas P."/>
            <person name="Parkhill J."/>
            <person name="Rea M.C."/>
            <person name="O'Sullivan O."/>
            <person name="Ritari J."/>
            <person name="Douillard F.P."/>
            <person name="Paul Ross R."/>
            <person name="Yang R."/>
            <person name="Briner A.E."/>
            <person name="Felis G.E."/>
            <person name="de Vos W.M."/>
            <person name="Barrangou R."/>
            <person name="Klaenhammer T.R."/>
            <person name="Caufield P.W."/>
            <person name="Cui Y."/>
            <person name="Zhang H."/>
            <person name="O'Toole P.W."/>
        </authorList>
    </citation>
    <scope>NUCLEOTIDE SEQUENCE [LARGE SCALE GENOMIC DNA]</scope>
    <source>
        <strain evidence="8 9">DSM 17758</strain>
    </source>
</reference>
<gene>
    <name evidence="8" type="ORF">FC15_GL000785</name>
</gene>
<name>A0A0R1VQP7_9LACO</name>
<dbReference type="Pfam" id="PF01943">
    <property type="entry name" value="Polysacc_synt"/>
    <property type="match status" value="1"/>
</dbReference>
<protein>
    <submittedName>
        <fullName evidence="8">Uncharacterized protein</fullName>
    </submittedName>
</protein>
<dbReference type="PIRSF" id="PIRSF038958">
    <property type="entry name" value="PG_synth_SpoVB"/>
    <property type="match status" value="1"/>
</dbReference>
<comment type="caution">
    <text evidence="8">The sequence shown here is derived from an EMBL/GenBank/DDBJ whole genome shotgun (WGS) entry which is preliminary data.</text>
</comment>
<feature type="transmembrane region" description="Helical" evidence="7">
    <location>
        <begin position="455"/>
        <end position="477"/>
    </location>
</feature>
<organism evidence="8 9">
    <name type="scientific">Lapidilactobacillus concavus DSM 17758</name>
    <dbReference type="NCBI Taxonomy" id="1423735"/>
    <lineage>
        <taxon>Bacteria</taxon>
        <taxon>Bacillati</taxon>
        <taxon>Bacillota</taxon>
        <taxon>Bacilli</taxon>
        <taxon>Lactobacillales</taxon>
        <taxon>Lactobacillaceae</taxon>
        <taxon>Lapidilactobacillus</taxon>
    </lineage>
</organism>
<dbReference type="PANTHER" id="PTHR30250">
    <property type="entry name" value="PST FAMILY PREDICTED COLANIC ACID TRANSPORTER"/>
    <property type="match status" value="1"/>
</dbReference>
<feature type="transmembrane region" description="Helical" evidence="7">
    <location>
        <begin position="429"/>
        <end position="449"/>
    </location>
</feature>
<keyword evidence="9" id="KW-1185">Reference proteome</keyword>
<evidence type="ECO:0000256" key="5">
    <source>
        <dbReference type="ARBA" id="ARBA00023136"/>
    </source>
</evidence>
<evidence type="ECO:0000256" key="1">
    <source>
        <dbReference type="ARBA" id="ARBA00004651"/>
    </source>
</evidence>
<evidence type="ECO:0000256" key="2">
    <source>
        <dbReference type="ARBA" id="ARBA00022475"/>
    </source>
</evidence>
<feature type="transmembrane region" description="Helical" evidence="7">
    <location>
        <begin position="489"/>
        <end position="513"/>
    </location>
</feature>
<dbReference type="PANTHER" id="PTHR30250:SF21">
    <property type="entry name" value="LIPID II FLIPPASE MURJ"/>
    <property type="match status" value="1"/>
</dbReference>
<feature type="transmembrane region" description="Helical" evidence="7">
    <location>
        <begin position="122"/>
        <end position="142"/>
    </location>
</feature>
<dbReference type="AlphaFoldDB" id="A0A0R1VQP7"/>